<evidence type="ECO:0000313" key="1">
    <source>
        <dbReference type="EMBL" id="SVB62210.1"/>
    </source>
</evidence>
<gene>
    <name evidence="1" type="ORF">METZ01_LOCUS215064</name>
</gene>
<organism evidence="1">
    <name type="scientific">marine metagenome</name>
    <dbReference type="NCBI Taxonomy" id="408172"/>
    <lineage>
        <taxon>unclassified sequences</taxon>
        <taxon>metagenomes</taxon>
        <taxon>ecological metagenomes</taxon>
    </lineage>
</organism>
<sequence>MPSIDVYSLITQIIDHNNSTRFTTPRSMIKYLLPIEKAYGYYMGNKAEFYDPQEDQIFYRNFDATDEKSRLDSLSYINGRIDYYNRHCEEQLKKGLLTEDQYTPIPHVIEYALKLRLAHPIIDKTYNDMTKNNISLVRVINEPAIYQTALKLDNLFFVPRFNKMIYDYLKSLIKDKVLVPQNTLYNPMLEFEDWFMSSGVDIESTPSLIKGAKGVRNIGTPVTLEVDDKTTSIHLKPTVRANPEDSKWYRSPIEANIINLIENERLEEFLVDCRFKHVNKINFKLLSKKLKCSDKTAKKLIQLHAPYVLE</sequence>
<name>A0A382FGW3_9ZZZZ</name>
<proteinExistence type="predicted"/>
<dbReference type="EMBL" id="UINC01049896">
    <property type="protein sequence ID" value="SVB62210.1"/>
    <property type="molecule type" value="Genomic_DNA"/>
</dbReference>
<protein>
    <submittedName>
        <fullName evidence="1">Uncharacterized protein</fullName>
    </submittedName>
</protein>
<dbReference type="AlphaFoldDB" id="A0A382FGW3"/>
<reference evidence="1" key="1">
    <citation type="submission" date="2018-05" db="EMBL/GenBank/DDBJ databases">
        <authorList>
            <person name="Lanie J.A."/>
            <person name="Ng W.-L."/>
            <person name="Kazmierczak K.M."/>
            <person name="Andrzejewski T.M."/>
            <person name="Davidsen T.M."/>
            <person name="Wayne K.J."/>
            <person name="Tettelin H."/>
            <person name="Glass J.I."/>
            <person name="Rusch D."/>
            <person name="Podicherti R."/>
            <person name="Tsui H.-C.T."/>
            <person name="Winkler M.E."/>
        </authorList>
    </citation>
    <scope>NUCLEOTIDE SEQUENCE</scope>
</reference>
<accession>A0A382FGW3</accession>